<reference evidence="1" key="2">
    <citation type="submission" date="2020-01" db="EMBL/GenBank/DDBJ databases">
        <authorList>
            <person name="Hornung B."/>
        </authorList>
    </citation>
    <scope>NUCLEOTIDE SEQUENCE</scope>
    <source>
        <strain evidence="1">PacBioINE</strain>
    </source>
</reference>
<dbReference type="EMBL" id="LR746496">
    <property type="protein sequence ID" value="CAA7603315.1"/>
    <property type="molecule type" value="Genomic_DNA"/>
</dbReference>
<dbReference type="Proteomes" id="UP000836597">
    <property type="component" value="Chromosome"/>
</dbReference>
<proteinExistence type="predicted"/>
<evidence type="ECO:0000313" key="2">
    <source>
        <dbReference type="EMBL" id="CEJ09661.1"/>
    </source>
</evidence>
<dbReference type="KEGG" id="aacx:DEACI_4138"/>
<organism evidence="1">
    <name type="scientific">Acididesulfobacillus acetoxydans</name>
    <dbReference type="NCBI Taxonomy" id="1561005"/>
    <lineage>
        <taxon>Bacteria</taxon>
        <taxon>Bacillati</taxon>
        <taxon>Bacillota</taxon>
        <taxon>Clostridia</taxon>
        <taxon>Eubacteriales</taxon>
        <taxon>Peptococcaceae</taxon>
        <taxon>Acididesulfobacillus</taxon>
    </lineage>
</organism>
<dbReference type="AlphaFoldDB" id="A0A8S0Y4V8"/>
<evidence type="ECO:0000313" key="1">
    <source>
        <dbReference type="EMBL" id="CAA7603315.1"/>
    </source>
</evidence>
<dbReference type="RefSeq" id="WP_240986548.1">
    <property type="nucleotide sequence ID" value="NZ_CDGJ01000137.1"/>
</dbReference>
<accession>A0A8S0Y4V8</accession>
<gene>
    <name evidence="1" type="ORF">DEACI_4138</name>
    <name evidence="2" type="ORF">DEACI_4146</name>
</gene>
<keyword evidence="3" id="KW-1185">Reference proteome</keyword>
<sequence length="106" mass="12280">MPEPSIPEESSEKRLLEKFLVSTGFYDLLPLALEVARRFGYDPSEMIEAVCKVSDKFSQYLPVQNRTAWFQKVFEEKLREAKGDILTFNAQQRFSASRKTPKDLTD</sequence>
<name>A0A8S0Y4V8_9FIRM</name>
<reference evidence="2" key="1">
    <citation type="submission" date="2014-11" db="EMBL/GenBank/DDBJ databases">
        <authorList>
            <person name="Hornung B.V."/>
        </authorList>
    </citation>
    <scope>NUCLEOTIDE SEQUENCE</scope>
    <source>
        <strain evidence="2">INE</strain>
    </source>
</reference>
<evidence type="ECO:0000313" key="3">
    <source>
        <dbReference type="Proteomes" id="UP001071230"/>
    </source>
</evidence>
<dbReference type="EMBL" id="CDGJ01000137">
    <property type="protein sequence ID" value="CEJ09661.1"/>
    <property type="molecule type" value="Genomic_DNA"/>
</dbReference>
<dbReference type="Proteomes" id="UP001071230">
    <property type="component" value="Unassembled WGS sequence"/>
</dbReference>
<protein>
    <submittedName>
        <fullName evidence="1">Uncharacterized protein</fullName>
    </submittedName>
</protein>